<dbReference type="EMBL" id="ASHX02000001">
    <property type="protein sequence ID" value="OEJ93961.1"/>
    <property type="molecule type" value="Genomic_DNA"/>
</dbReference>
<keyword evidence="10" id="KW-1185">Reference proteome</keyword>
<evidence type="ECO:0000256" key="7">
    <source>
        <dbReference type="SAM" id="MobiDB-lite"/>
    </source>
</evidence>
<dbReference type="GO" id="GO:0003824">
    <property type="term" value="F:catalytic activity"/>
    <property type="evidence" value="ECO:0007669"/>
    <property type="project" value="InterPro"/>
</dbReference>
<feature type="domain" description="Carrier" evidence="8">
    <location>
        <begin position="994"/>
        <end position="1069"/>
    </location>
</feature>
<dbReference type="PANTHER" id="PTHR45527:SF1">
    <property type="entry name" value="FATTY ACID SYNTHASE"/>
    <property type="match status" value="1"/>
</dbReference>
<reference evidence="9 10" key="1">
    <citation type="journal article" date="2013" name="Genome Announc.">
        <title>Genome Sequence of Streptomyces violaceusniger Strain SPC6, a Halotolerant Streptomycete That Exhibits Rapid Growth and Development.</title>
        <authorList>
            <person name="Chen X."/>
            <person name="Zhang B."/>
            <person name="Zhang W."/>
            <person name="Wu X."/>
            <person name="Zhang M."/>
            <person name="Chen T."/>
            <person name="Liu G."/>
            <person name="Dyson P."/>
        </authorList>
    </citation>
    <scope>NUCLEOTIDE SEQUENCE [LARGE SCALE GENOMIC DNA]</scope>
    <source>
        <strain evidence="9 10">SPC6</strain>
    </source>
</reference>
<dbReference type="InterPro" id="IPR001242">
    <property type="entry name" value="Condensation_dom"/>
</dbReference>
<dbReference type="FunFam" id="3.30.300.30:FF:000010">
    <property type="entry name" value="Enterobactin synthetase component F"/>
    <property type="match status" value="1"/>
</dbReference>
<dbReference type="InterPro" id="IPR045851">
    <property type="entry name" value="AMP-bd_C_sf"/>
</dbReference>
<comment type="cofactor">
    <cofactor evidence="1">
        <name>pantetheine 4'-phosphate</name>
        <dbReference type="ChEBI" id="CHEBI:47942"/>
    </cofactor>
</comment>
<dbReference type="InterPro" id="IPR006162">
    <property type="entry name" value="Ppantetheine_attach_site"/>
</dbReference>
<dbReference type="Pfam" id="PF00668">
    <property type="entry name" value="Condensation"/>
    <property type="match status" value="3"/>
</dbReference>
<dbReference type="InterPro" id="IPR042099">
    <property type="entry name" value="ANL_N_sf"/>
</dbReference>
<dbReference type="InterPro" id="IPR010071">
    <property type="entry name" value="AA_adenyl_dom"/>
</dbReference>
<dbReference type="InterPro" id="IPR010060">
    <property type="entry name" value="NRPS_synth"/>
</dbReference>
<dbReference type="SUPFAM" id="SSF52777">
    <property type="entry name" value="CoA-dependent acyltransferases"/>
    <property type="match status" value="6"/>
</dbReference>
<dbReference type="Proteomes" id="UP000095329">
    <property type="component" value="Unassembled WGS sequence"/>
</dbReference>
<dbReference type="InterPro" id="IPR036736">
    <property type="entry name" value="ACP-like_sf"/>
</dbReference>
<dbReference type="GO" id="GO:0044550">
    <property type="term" value="P:secondary metabolite biosynthetic process"/>
    <property type="evidence" value="ECO:0007669"/>
    <property type="project" value="UniProtKB-ARBA"/>
</dbReference>
<dbReference type="Pfam" id="PF13193">
    <property type="entry name" value="AMP-binding_C"/>
    <property type="match status" value="2"/>
</dbReference>
<dbReference type="Gene3D" id="3.40.50.980">
    <property type="match status" value="2"/>
</dbReference>
<dbReference type="InterPro" id="IPR020845">
    <property type="entry name" value="AMP-binding_CS"/>
</dbReference>
<dbReference type="Gene3D" id="1.10.1200.10">
    <property type="entry name" value="ACP-like"/>
    <property type="match status" value="1"/>
</dbReference>
<evidence type="ECO:0000256" key="5">
    <source>
        <dbReference type="ARBA" id="ARBA00022737"/>
    </source>
</evidence>
<dbReference type="PROSITE" id="PS00012">
    <property type="entry name" value="PHOSPHOPANTETHEINE"/>
    <property type="match status" value="2"/>
</dbReference>
<dbReference type="InterPro" id="IPR000873">
    <property type="entry name" value="AMP-dep_synth/lig_dom"/>
</dbReference>
<dbReference type="SUPFAM" id="SSF47336">
    <property type="entry name" value="ACP-like"/>
    <property type="match status" value="2"/>
</dbReference>
<evidence type="ECO:0000256" key="3">
    <source>
        <dbReference type="ARBA" id="ARBA00022450"/>
    </source>
</evidence>
<dbReference type="FunFam" id="1.10.1200.10:FF:000005">
    <property type="entry name" value="Nonribosomal peptide synthetase 1"/>
    <property type="match status" value="1"/>
</dbReference>
<dbReference type="PROSITE" id="PS50075">
    <property type="entry name" value="CARRIER"/>
    <property type="match status" value="2"/>
</dbReference>
<dbReference type="FunFam" id="2.30.38.10:FF:000001">
    <property type="entry name" value="Non-ribosomal peptide synthetase PvdI"/>
    <property type="match status" value="2"/>
</dbReference>
<dbReference type="CDD" id="cd19534">
    <property type="entry name" value="E_NRPS"/>
    <property type="match status" value="1"/>
</dbReference>
<comment type="similarity">
    <text evidence="2">Belongs to the ATP-dependent AMP-binding enzyme family.</text>
</comment>
<evidence type="ECO:0000256" key="1">
    <source>
        <dbReference type="ARBA" id="ARBA00001957"/>
    </source>
</evidence>
<dbReference type="NCBIfam" id="TIGR01733">
    <property type="entry name" value="AA-adenyl-dom"/>
    <property type="match status" value="2"/>
</dbReference>
<sequence length="2614" mass="281065">MTLDRKERLKQEMLRRLAAQQARKDRNRIARVPRDGELPLSYAQQRLWFLDQLEPGRADYNSGICLEVRGDLDPEALRRACAALVVRHESLRTTFREKDGQGVQRVRPPQEAQDALAFEYTEARDDDTLAEALRERYNLPFDLATGPLLRVHALRTGERRHVLLLTLHHIITDGWSMGLLRSELDVLYRAAVERPAAPVAELPAAAGLAEPAVQYADYAVWQRERLSGERYERSLEHWRTKLAGAEPLALPTDRPRPPVRGTGGGSHTFRVPGATADAMRQAAEAQDANLFMVLVAGVRLVLSRWTRSDDVVVGTVVAGRDDPQLRDTVGFFVNTVALRGQVDERQTFGQLLAGVKDGVLADLDHAEVPFDAVVDAVLDERDSSVPPLVQATVVLQNLDSGQSTGLGDLEVGTHPLRREHSVFDLTFEFLETADGLDAQIEYTTELFDPATVERLAHDLCAVLGAAADPRPLRDTEPLGAEGRAQALDAGRGAAGPVPRTLGELLAERAEQQPADLAVVSDREQLTFTGLTDRAARFAAYLLRRGLRRGEFVGVCLERGTDQVAALLGIMQAGGVYLPLDPGYPAERLAYVVDDSGVRTVITDTDCAGVLPGTVEPIRLDQVRDEILACEPAPHLATAADAAYMIYTSGSTGRPKGVLVAHHGIAALAAAQGTRMDVGPGTRMLQFASPAFDAAIAELTVALLNGATSVVLPRETLRGEGLVRALDAYGITHVTLPPALLPSLRPEDLRTLRALLVAGEATPGELVAEFSTGRRMFNAYGPTESTVCATMSAPLSGPATPPIGTAIEGTRVYVLDRWLRPVGPGVPGELYIAGDGLAYGYWQRPALTAERFVADPFGPAGSRMYRSGDVVRRRADGQLEFLGRSDGQVKIRGHRIEPGEVEGTLLRLPGVAQAVVDVRGGGTDRRLVAYAVPAVPGTLTAEGLREELSAVLPEYLVPSAFCLLDAIPLTSNGKVDRKALPAVHWAGQSGVGHVPPSTPTETALAGIWAELLGLDAPGVHDNFFRVGGDSVGSVRMLSRAADVLGVRLPPRSVFDHPTIAGLAALLDAAADAARNTTAADPDDGRITPAPRDEPLPLSYAQRRLWFLDDFEPGGSEYNSGAALRISGPLDREALRRAVDALVHRHESLRTVFVARDGSPAQIVRPAAPVPLPFTDLAGGSAAELDAVLATEVQRPFALDEGPLLRLLLVGLGAEEHVLLMCIHHIVTDAWSMSLITRELGALYSAALSHPRTPVADLPARAGLGDLPLQYADFAVWQSRRESSQAFQDSLEHWTRRLAGAEPLELPTDRPRPTVRGTAGAVHDFAVPSDVLDDLHRLGRANGTTLFMTLTAAVQLLLSRWTGQDDITVGTVTSGRERAELENIVGFFINTLALRTRVDESATVAGLLAQVRETVLDAFEHADVPFDRVVEAVAPERDPSRPTLVQAVVALQNAPGDAPRLDGLELADHPLVREHALFDLSLDFGEVDGRLLGALEYNTDLFDHTTAARFADQLVTLLRLLAEDDGRTLRDLVPLPDATRRELLAAATGPALRSGDGHALRALAATAEAHPRRPALTAGDVTLSFGELDARVNRLARRLIASGAGPGDRIALVLPRTADTVTAVLACLRAGAAYVPVDPSYPDDRIRSIIGQARPHSVLTVEASASALRELLGPDVAVASLDGELATALAEGDASPPDDTDRTRPLTDAHPAYVMYTSGSTGTPKGVVVSHGNLRAMIDGYRAVVLDALPDPRRPRRAAHIAAFSFDASWDPLVWLLHGHHLHLVDERTRLDAEELCRALHDWRVDYFDATPSYLTQLVAAGLLDEGAHRPEVITVGAEALDDALLARLRDAGVATGYNFYGPTENTVNSVYWPIREGERPLIGRPMPGVRAHVLDASLRPVPVGVHGELYLGGAGVAQGYAGRPDLTAERFVADPFGPPGSRLYRTGDVVRWTPGHELEFIGRADNQVKIRGFRIELGEIEAVLAAVPGVRHAVAVVREDSPGVRRLVAYVVADGVSAREIRAAASASLPEYMIPAAVVLLDELPLNANGKLDRKALPQPSHDALAGAAYVAPRTATERLLAEIWAELLGVERVGVEDNFFELGGDSILSIQLVSRARKAGLVLTSKDVFVRQTVAGLAAGIDADAPSGGAGAGAEQGTVTGEVPLTPVQSWFLDSHPAAPEHFDMTLLVELDETVDLALMPQVVAALLEQHDMLRLRVTRQDGGWTQTIVPEEDPLRVWQVVDASGMSDDALDAAIRERAHRPRTAGRLESGPLFEAVAFDGGATRPTRLLLTAHHLVVDGVTWRVLLEDLAAAYEQAAAGKHPDLGAKSTSFQQWATRLAAFTRDGGFDDEAAHWAGVIDGAPVDVPLDHPGGDNTVASQETVVSALSEEHTRLLLQRVPGVFRSRINDVLLAALGRVLEGWTGSSRVLVELEGHGREELFDDVDLSRTAGWFTTVHPVVLDLPGDADWRRTVSAVKRQLRRVPRNGIGFGALAHLGTEEQRAGLSDLPMVPVSFNYLGQFGGQGGGDGFYRGFLQSPGGDHAPSELRTNILDVTGSVSGDRMEFSWTYSAALHRRETVERLARAFDDGLREIAEASAPAGRPVGRRTDAPAD</sequence>
<proteinExistence type="inferred from homology"/>
<dbReference type="CDD" id="cd19531">
    <property type="entry name" value="LCL_NRPS-like"/>
    <property type="match status" value="2"/>
</dbReference>
<dbReference type="SUPFAM" id="SSF56801">
    <property type="entry name" value="Acetyl-CoA synthetase-like"/>
    <property type="match status" value="2"/>
</dbReference>
<dbReference type="GO" id="GO:0031177">
    <property type="term" value="F:phosphopantetheine binding"/>
    <property type="evidence" value="ECO:0007669"/>
    <property type="project" value="InterPro"/>
</dbReference>
<feature type="region of interest" description="Disordered" evidence="7">
    <location>
        <begin position="248"/>
        <end position="267"/>
    </location>
</feature>
<evidence type="ECO:0000313" key="10">
    <source>
        <dbReference type="Proteomes" id="UP000095329"/>
    </source>
</evidence>
<dbReference type="PANTHER" id="PTHR45527">
    <property type="entry name" value="NONRIBOSOMAL PEPTIDE SYNTHETASE"/>
    <property type="match status" value="1"/>
</dbReference>
<gene>
    <name evidence="9" type="ORF">J116_005210</name>
</gene>
<dbReference type="FunFam" id="3.40.50.980:FF:000001">
    <property type="entry name" value="Non-ribosomal peptide synthetase"/>
    <property type="match status" value="2"/>
</dbReference>
<evidence type="ECO:0000256" key="4">
    <source>
        <dbReference type="ARBA" id="ARBA00022553"/>
    </source>
</evidence>
<dbReference type="Gene3D" id="3.40.50.12780">
    <property type="entry name" value="N-terminal domain of ligase-like"/>
    <property type="match status" value="1"/>
</dbReference>
<evidence type="ECO:0000313" key="9">
    <source>
        <dbReference type="EMBL" id="OEJ93961.1"/>
    </source>
</evidence>
<dbReference type="Pfam" id="PF00550">
    <property type="entry name" value="PP-binding"/>
    <property type="match status" value="2"/>
</dbReference>
<evidence type="ECO:0000256" key="2">
    <source>
        <dbReference type="ARBA" id="ARBA00006432"/>
    </source>
</evidence>
<dbReference type="Gene3D" id="3.40.50.1820">
    <property type="entry name" value="alpha/beta hydrolase"/>
    <property type="match status" value="1"/>
</dbReference>
<comment type="caution">
    <text evidence="9">The sequence shown here is derived from an EMBL/GenBank/DDBJ whole genome shotgun (WGS) entry which is preliminary data.</text>
</comment>
<keyword evidence="5" id="KW-0677">Repeat</keyword>
<dbReference type="InterPro" id="IPR029058">
    <property type="entry name" value="AB_hydrolase_fold"/>
</dbReference>
<keyword evidence="4" id="KW-0597">Phosphoprotein</keyword>
<dbReference type="InterPro" id="IPR023213">
    <property type="entry name" value="CAT-like_dom_sf"/>
</dbReference>
<feature type="domain" description="Carrier" evidence="8">
    <location>
        <begin position="2071"/>
        <end position="2145"/>
    </location>
</feature>
<dbReference type="GO" id="GO:0008610">
    <property type="term" value="P:lipid biosynthetic process"/>
    <property type="evidence" value="ECO:0007669"/>
    <property type="project" value="UniProtKB-ARBA"/>
</dbReference>
<dbReference type="GO" id="GO:0005737">
    <property type="term" value="C:cytoplasm"/>
    <property type="evidence" value="ECO:0007669"/>
    <property type="project" value="TreeGrafter"/>
</dbReference>
<dbReference type="InterPro" id="IPR020806">
    <property type="entry name" value="PKS_PP-bd"/>
</dbReference>
<dbReference type="SMART" id="SM00823">
    <property type="entry name" value="PKS_PP"/>
    <property type="match status" value="2"/>
</dbReference>
<dbReference type="FunFam" id="3.40.50.12780:FF:000012">
    <property type="entry name" value="Non-ribosomal peptide synthetase"/>
    <property type="match status" value="1"/>
</dbReference>
<dbReference type="Gene3D" id="3.30.300.30">
    <property type="match status" value="2"/>
</dbReference>
<dbReference type="PROSITE" id="PS00455">
    <property type="entry name" value="AMP_BINDING"/>
    <property type="match status" value="2"/>
</dbReference>
<dbReference type="RefSeq" id="WP_023590398.1">
    <property type="nucleotide sequence ID" value="NZ_ASHX02000001.1"/>
</dbReference>
<name>A0A1D3DNR4_9ACTN</name>
<dbReference type="Gene3D" id="3.30.559.10">
    <property type="entry name" value="Chloramphenicol acetyltransferase-like domain"/>
    <property type="match status" value="3"/>
</dbReference>
<dbReference type="InterPro" id="IPR025110">
    <property type="entry name" value="AMP-bd_C"/>
</dbReference>
<dbReference type="CDD" id="cd05930">
    <property type="entry name" value="A_NRPS"/>
    <property type="match status" value="1"/>
</dbReference>
<dbReference type="Gene3D" id="3.30.559.30">
    <property type="entry name" value="Nonribosomal peptide synthetase, condensation domain"/>
    <property type="match status" value="3"/>
</dbReference>
<dbReference type="eggNOG" id="COG1020">
    <property type="taxonomic scope" value="Bacteria"/>
</dbReference>
<dbReference type="Pfam" id="PF00501">
    <property type="entry name" value="AMP-binding"/>
    <property type="match status" value="2"/>
</dbReference>
<protein>
    <submittedName>
        <fullName evidence="9">Non-ribosomal peptide synthetase</fullName>
    </submittedName>
</protein>
<accession>A0A1D3DNR4</accession>
<dbReference type="GO" id="GO:0017000">
    <property type="term" value="P:antibiotic biosynthetic process"/>
    <property type="evidence" value="ECO:0007669"/>
    <property type="project" value="UniProtKB-KW"/>
</dbReference>
<feature type="region of interest" description="Disordered" evidence="7">
    <location>
        <begin position="2595"/>
        <end position="2614"/>
    </location>
</feature>
<keyword evidence="6" id="KW-0045">Antibiotic biosynthesis</keyword>
<dbReference type="OrthoDB" id="2472181at2"/>
<organism evidence="9 10">
    <name type="scientific">Streptomyces thermolilacinus SPC6</name>
    <dbReference type="NCBI Taxonomy" id="1306406"/>
    <lineage>
        <taxon>Bacteria</taxon>
        <taxon>Bacillati</taxon>
        <taxon>Actinomycetota</taxon>
        <taxon>Actinomycetes</taxon>
        <taxon>Kitasatosporales</taxon>
        <taxon>Streptomycetaceae</taxon>
        <taxon>Streptomyces</taxon>
    </lineage>
</organism>
<dbReference type="InterPro" id="IPR009081">
    <property type="entry name" value="PP-bd_ACP"/>
</dbReference>
<evidence type="ECO:0000256" key="6">
    <source>
        <dbReference type="ARBA" id="ARBA00023194"/>
    </source>
</evidence>
<keyword evidence="3" id="KW-0596">Phosphopantetheine</keyword>
<dbReference type="GO" id="GO:0043041">
    <property type="term" value="P:amino acid activation for nonribosomal peptide biosynthetic process"/>
    <property type="evidence" value="ECO:0007669"/>
    <property type="project" value="TreeGrafter"/>
</dbReference>
<dbReference type="Gene3D" id="2.30.38.10">
    <property type="entry name" value="Luciferase, Domain 3"/>
    <property type="match status" value="1"/>
</dbReference>
<dbReference type="NCBIfam" id="TIGR01720">
    <property type="entry name" value="NRPS-para261"/>
    <property type="match status" value="1"/>
</dbReference>
<dbReference type="STRING" id="1306406.J116_005210"/>
<evidence type="ECO:0000259" key="8">
    <source>
        <dbReference type="PROSITE" id="PS50075"/>
    </source>
</evidence>